<dbReference type="GO" id="GO:0005975">
    <property type="term" value="P:carbohydrate metabolic process"/>
    <property type="evidence" value="ECO:0007669"/>
    <property type="project" value="InterPro"/>
</dbReference>
<evidence type="ECO:0000313" key="2">
    <source>
        <dbReference type="EMBL" id="MBJ7882160.1"/>
    </source>
</evidence>
<proteinExistence type="predicted"/>
<dbReference type="SUPFAM" id="SSF51445">
    <property type="entry name" value="(Trans)glycosidases"/>
    <property type="match status" value="1"/>
</dbReference>
<dbReference type="Gene3D" id="2.60.40.1180">
    <property type="entry name" value="Golgi alpha-mannosidase II"/>
    <property type="match status" value="1"/>
</dbReference>
<dbReference type="InterPro" id="IPR006047">
    <property type="entry name" value="GH13_cat_dom"/>
</dbReference>
<protein>
    <submittedName>
        <fullName evidence="2">Alpha-glucosidase C-terminal domain-containing protein</fullName>
    </submittedName>
</protein>
<dbReference type="RefSeq" id="WP_199601704.1">
    <property type="nucleotide sequence ID" value="NZ_JAEHJZ010000039.1"/>
</dbReference>
<dbReference type="PROSITE" id="PS51257">
    <property type="entry name" value="PROKAR_LIPOPROTEIN"/>
    <property type="match status" value="1"/>
</dbReference>
<dbReference type="SMART" id="SM00642">
    <property type="entry name" value="Aamy"/>
    <property type="match status" value="1"/>
</dbReference>
<dbReference type="AlphaFoldDB" id="A0A934KZ82"/>
<name>A0A934KZ82_9FLAO</name>
<dbReference type="CDD" id="cd11313">
    <property type="entry name" value="AmyAc_arch_bac_AmyA"/>
    <property type="match status" value="1"/>
</dbReference>
<accession>A0A934KZ82</accession>
<comment type="caution">
    <text evidence="2">The sequence shown here is derived from an EMBL/GenBank/DDBJ whole genome shotgun (WGS) entry which is preliminary data.</text>
</comment>
<sequence length="473" mass="54214">MKKIMLAAFSLMLITACKEEPKRDLTVNENTEETFQTITDDVLETGVIYEANIRQYSPSGHFDEFTKDIPQLKELGVKVIWLMPIFPISETNRKATGGADSKFASEFPEAEQSKYLGSYYAVSDFTKINPEFGTIEDFRNLIKTAHDNGIYVILDWVPNHTGWDHEWISSNPEYYTQDKDGNVTYPVETDWTDVADLNYDNKDMRKEMIADMQYWLKEEGVDGFRCDVAASVPTDFWVEAIPQLRATKDIFMLAEAWEPELAKDGLFDMVYGWDTHHVMNDLAQGKKGLEAWNDRMTQIDSLYEKDDIIMNFITNHDENSWSGTISERMKDAAPLMTAFSYVIPGMPLIYSGMEYDMDYRLKFFEKDSIPKTKKTMWPLLEKLGELKNTNPALHGGKNPASYTNLDTTNAKVLAFQRAKDDHTVTFIGNFSDKDQSVSAPVTGNFKDYMNGDTIELKEEAMVLKPWAYKILTN</sequence>
<dbReference type="InterPro" id="IPR013780">
    <property type="entry name" value="Glyco_hydro_b"/>
</dbReference>
<dbReference type="Gene3D" id="3.20.20.80">
    <property type="entry name" value="Glycosidases"/>
    <property type="match status" value="1"/>
</dbReference>
<dbReference type="EMBL" id="JAEHJZ010000039">
    <property type="protein sequence ID" value="MBJ7882160.1"/>
    <property type="molecule type" value="Genomic_DNA"/>
</dbReference>
<organism evidence="2 3">
    <name type="scientific">Gelidibacter salicanalis</name>
    <dbReference type="NCBI Taxonomy" id="291193"/>
    <lineage>
        <taxon>Bacteria</taxon>
        <taxon>Pseudomonadati</taxon>
        <taxon>Bacteroidota</taxon>
        <taxon>Flavobacteriia</taxon>
        <taxon>Flavobacteriales</taxon>
        <taxon>Flavobacteriaceae</taxon>
        <taxon>Gelidibacter</taxon>
    </lineage>
</organism>
<gene>
    <name evidence="2" type="ORF">JEM65_16110</name>
</gene>
<keyword evidence="3" id="KW-1185">Reference proteome</keyword>
<feature type="domain" description="Glycosyl hydrolase family 13 catalytic" evidence="1">
    <location>
        <begin position="36"/>
        <end position="387"/>
    </location>
</feature>
<dbReference type="InterPro" id="IPR017853">
    <property type="entry name" value="GH"/>
</dbReference>
<dbReference type="PANTHER" id="PTHR47786">
    <property type="entry name" value="ALPHA-1,4-GLUCAN:MALTOSE-1-PHOSPHATE MALTOSYLTRANSFERASE"/>
    <property type="match status" value="1"/>
</dbReference>
<dbReference type="PANTHER" id="PTHR47786:SF2">
    <property type="entry name" value="GLYCOSYL HYDROLASE FAMILY 13 CATALYTIC DOMAIN-CONTAINING PROTEIN"/>
    <property type="match status" value="1"/>
</dbReference>
<evidence type="ECO:0000259" key="1">
    <source>
        <dbReference type="SMART" id="SM00642"/>
    </source>
</evidence>
<evidence type="ECO:0000313" key="3">
    <source>
        <dbReference type="Proteomes" id="UP000662373"/>
    </source>
</evidence>
<dbReference type="Proteomes" id="UP000662373">
    <property type="component" value="Unassembled WGS sequence"/>
</dbReference>
<reference evidence="2 3" key="1">
    <citation type="submission" date="2020-09" db="EMBL/GenBank/DDBJ databases">
        <title>Draft genome of Gelidibacter salicanalis PAMC21136.</title>
        <authorList>
            <person name="Park H."/>
        </authorList>
    </citation>
    <scope>NUCLEOTIDE SEQUENCE [LARGE SCALE GENOMIC DNA]</scope>
    <source>
        <strain evidence="2 3">PAMC21136</strain>
    </source>
</reference>
<dbReference type="SUPFAM" id="SSF51011">
    <property type="entry name" value="Glycosyl hydrolase domain"/>
    <property type="match status" value="1"/>
</dbReference>
<dbReference type="Pfam" id="PF00128">
    <property type="entry name" value="Alpha-amylase"/>
    <property type="match status" value="2"/>
</dbReference>